<gene>
    <name evidence="1" type="ORF">F8M41_010260</name>
</gene>
<reference evidence="1 2" key="1">
    <citation type="journal article" date="2019" name="Environ. Microbiol.">
        <title>At the nexus of three kingdoms: the genome of the mycorrhizal fungus Gigaspora margarita provides insights into plant, endobacterial and fungal interactions.</title>
        <authorList>
            <person name="Venice F."/>
            <person name="Ghignone S."/>
            <person name="Salvioli di Fossalunga A."/>
            <person name="Amselem J."/>
            <person name="Novero M."/>
            <person name="Xianan X."/>
            <person name="Sedzielewska Toro K."/>
            <person name="Morin E."/>
            <person name="Lipzen A."/>
            <person name="Grigoriev I.V."/>
            <person name="Henrissat B."/>
            <person name="Martin F.M."/>
            <person name="Bonfante P."/>
        </authorList>
    </citation>
    <scope>NUCLEOTIDE SEQUENCE [LARGE SCALE GENOMIC DNA]</scope>
    <source>
        <strain evidence="1 2">BEG34</strain>
    </source>
</reference>
<dbReference type="AlphaFoldDB" id="A0A8H3X3T6"/>
<proteinExistence type="predicted"/>
<protein>
    <submittedName>
        <fullName evidence="1">Uncharacterized protein</fullName>
    </submittedName>
</protein>
<evidence type="ECO:0000313" key="2">
    <source>
        <dbReference type="Proteomes" id="UP000439903"/>
    </source>
</evidence>
<name>A0A8H3X3T6_GIGMA</name>
<keyword evidence="2" id="KW-1185">Reference proteome</keyword>
<sequence length="129" mass="14897">MDKKLKDISDKLSLLHDDTDRLLNILKEVKPKNKSLPYLSMIAEDVKELETYILFIEEATKAAAENVFKNKNKLQNNELKNIYKIFDALSKSQFSFVKEIRDFYKAANRVLTTEAAVAKQQLTKGSNRK</sequence>
<comment type="caution">
    <text evidence="1">The sequence shown here is derived from an EMBL/GenBank/DDBJ whole genome shotgun (WGS) entry which is preliminary data.</text>
</comment>
<dbReference type="Proteomes" id="UP000439903">
    <property type="component" value="Unassembled WGS sequence"/>
</dbReference>
<organism evidence="1 2">
    <name type="scientific">Gigaspora margarita</name>
    <dbReference type="NCBI Taxonomy" id="4874"/>
    <lineage>
        <taxon>Eukaryota</taxon>
        <taxon>Fungi</taxon>
        <taxon>Fungi incertae sedis</taxon>
        <taxon>Mucoromycota</taxon>
        <taxon>Glomeromycotina</taxon>
        <taxon>Glomeromycetes</taxon>
        <taxon>Diversisporales</taxon>
        <taxon>Gigasporaceae</taxon>
        <taxon>Gigaspora</taxon>
    </lineage>
</organism>
<dbReference type="EMBL" id="WTPW01002143">
    <property type="protein sequence ID" value="KAF0395511.1"/>
    <property type="molecule type" value="Genomic_DNA"/>
</dbReference>
<accession>A0A8H3X3T6</accession>
<evidence type="ECO:0000313" key="1">
    <source>
        <dbReference type="EMBL" id="KAF0395511.1"/>
    </source>
</evidence>